<feature type="transmembrane region" description="Helical" evidence="1">
    <location>
        <begin position="14"/>
        <end position="34"/>
    </location>
</feature>
<keyword evidence="1" id="KW-0812">Transmembrane</keyword>
<accession>A0A3P1V6D1</accession>
<dbReference type="RefSeq" id="WP_124933488.1">
    <property type="nucleotide sequence ID" value="NZ_RQZC01000005.1"/>
</dbReference>
<comment type="caution">
    <text evidence="2">The sequence shown here is derived from an EMBL/GenBank/DDBJ whole genome shotgun (WGS) entry which is preliminary data.</text>
</comment>
<name>A0A3P1V6D1_9ACTO</name>
<evidence type="ECO:0008006" key="4">
    <source>
        <dbReference type="Google" id="ProtNLM"/>
    </source>
</evidence>
<evidence type="ECO:0000256" key="1">
    <source>
        <dbReference type="SAM" id="Phobius"/>
    </source>
</evidence>
<dbReference type="GO" id="GO:0005886">
    <property type="term" value="C:plasma membrane"/>
    <property type="evidence" value="ECO:0007669"/>
    <property type="project" value="TreeGrafter"/>
</dbReference>
<dbReference type="InterPro" id="IPR050445">
    <property type="entry name" value="Bact_polysacc_biosynth/exp"/>
</dbReference>
<dbReference type="InterPro" id="IPR027417">
    <property type="entry name" value="P-loop_NTPase"/>
</dbReference>
<keyword evidence="1" id="KW-0472">Membrane</keyword>
<dbReference type="SUPFAM" id="SSF52540">
    <property type="entry name" value="P-loop containing nucleoside triphosphate hydrolases"/>
    <property type="match status" value="1"/>
</dbReference>
<dbReference type="GO" id="GO:0004713">
    <property type="term" value="F:protein tyrosine kinase activity"/>
    <property type="evidence" value="ECO:0007669"/>
    <property type="project" value="TreeGrafter"/>
</dbReference>
<protein>
    <recommendedName>
        <fullName evidence="4">Polysaccharide chain length determinant N-terminal domain-containing protein</fullName>
    </recommendedName>
</protein>
<dbReference type="Proteomes" id="UP000271272">
    <property type="component" value="Unassembled WGS sequence"/>
</dbReference>
<dbReference type="OrthoDB" id="9812433at2"/>
<dbReference type="Gene3D" id="3.40.50.300">
    <property type="entry name" value="P-loop containing nucleotide triphosphate hydrolases"/>
    <property type="match status" value="1"/>
</dbReference>
<dbReference type="AlphaFoldDB" id="A0A3P1V6D1"/>
<organism evidence="2 3">
    <name type="scientific">Actinomyces bowdenii</name>
    <dbReference type="NCBI Taxonomy" id="131109"/>
    <lineage>
        <taxon>Bacteria</taxon>
        <taxon>Bacillati</taxon>
        <taxon>Actinomycetota</taxon>
        <taxon>Actinomycetes</taxon>
        <taxon>Actinomycetales</taxon>
        <taxon>Actinomycetaceae</taxon>
        <taxon>Actinomyces</taxon>
    </lineage>
</organism>
<evidence type="ECO:0000313" key="3">
    <source>
        <dbReference type="Proteomes" id="UP000271272"/>
    </source>
</evidence>
<dbReference type="PANTHER" id="PTHR32309">
    <property type="entry name" value="TYROSINE-PROTEIN KINASE"/>
    <property type="match status" value="1"/>
</dbReference>
<keyword evidence="1" id="KW-1133">Transmembrane helix</keyword>
<feature type="transmembrane region" description="Helical" evidence="1">
    <location>
        <begin position="175"/>
        <end position="197"/>
    </location>
</feature>
<keyword evidence="3" id="KW-1185">Reference proteome</keyword>
<dbReference type="EMBL" id="RQZC01000005">
    <property type="protein sequence ID" value="RRD29754.1"/>
    <property type="molecule type" value="Genomic_DNA"/>
</dbReference>
<evidence type="ECO:0000313" key="2">
    <source>
        <dbReference type="EMBL" id="RRD29754.1"/>
    </source>
</evidence>
<sequence>MELWDLLALARRRIGTIIAWPAIGVLVATGLFLMTPTSYTASAGAYVSVSVGSADTMATTYSNAATLAEKKATAFVPVFTSTTLAQDVITDLGLDMSPNELASNLTADNVTGSVTINVTATAGSEQEAIDIADAVIAHAATRIRGLEGETSPVTVVPLSSAALSGVSASPSAVKYLGIGAAGGLIIGLIIAFCAAVMDTRIQSLEEASRASGATALGALSDRGGPRNDSILRRIREVVLYTGGGRVPARTVLVASAAGEGGTWRVASDLARATALAGQQTVLVDARMSSGDHRSSEAGLAEVLSGSMRLNEAVSPSGVPGLLVMKAGHASDPAAFLASPRMEEALAILSRDRCVIIAGPALHPGAEGLILSRLVERIVMVAMFKRTTADQLAHAVEALGSQADQEAGEGHGELSGVVLNNTPSSALDRLRYGDFNEAA</sequence>
<gene>
    <name evidence="2" type="ORF">EII10_05505</name>
</gene>
<dbReference type="PANTHER" id="PTHR32309:SF13">
    <property type="entry name" value="FERRIC ENTEROBACTIN TRANSPORT PROTEIN FEPE"/>
    <property type="match status" value="1"/>
</dbReference>
<proteinExistence type="predicted"/>
<reference evidence="2 3" key="1">
    <citation type="submission" date="2018-11" db="EMBL/GenBank/DDBJ databases">
        <title>Genomes From Bacteria Associated with the Canine Oral Cavity: a Test Case for Automated Genome-Based Taxonomic Assignment.</title>
        <authorList>
            <person name="Coil D.A."/>
            <person name="Jospin G."/>
            <person name="Darling A.E."/>
            <person name="Wallis C."/>
            <person name="Davis I.J."/>
            <person name="Harris S."/>
            <person name="Eisen J.A."/>
            <person name="Holcombe L.J."/>
            <person name="O'Flynn C."/>
        </authorList>
    </citation>
    <scope>NUCLEOTIDE SEQUENCE [LARGE SCALE GENOMIC DNA]</scope>
    <source>
        <strain evidence="2 3">OH5050</strain>
    </source>
</reference>